<dbReference type="Proteomes" id="UP001147747">
    <property type="component" value="Unassembled WGS sequence"/>
</dbReference>
<dbReference type="EMBL" id="JAPZBU010000009">
    <property type="protein sequence ID" value="KAJ5386672.1"/>
    <property type="molecule type" value="Genomic_DNA"/>
</dbReference>
<feature type="signal peptide" evidence="1">
    <location>
        <begin position="1"/>
        <end position="18"/>
    </location>
</feature>
<sequence>MKFTGIAVSFALVGIVSSAALPPVGLPNMSVPEGAIGGLERTAGGIVTGAAKRQLQYIQPVTESVASSMNGGTGVVGSAVGTVESTVGGAAGTAENSVTGVLGAAKRQIKNSVEEVVRPLEDGLLRRKDPIQPVSEAVASTLNGGTGVVGGAVGTVESTTGGVAGTAENTVSNGLAHVKRQFGNLPATMQQTGTDVLAGLSGNPSGIYGALANLQMIVAAGKLNPSDINDPTGAVQRVIANLAVA</sequence>
<comment type="caution">
    <text evidence="2">The sequence shown here is derived from an EMBL/GenBank/DDBJ whole genome shotgun (WGS) entry which is preliminary data.</text>
</comment>
<gene>
    <name evidence="2" type="ORF">N7509_009213</name>
</gene>
<dbReference type="OrthoDB" id="4366662at2759"/>
<dbReference type="AlphaFoldDB" id="A0A9W9VP20"/>
<name>A0A9W9VP20_9EURO</name>
<keyword evidence="3" id="KW-1185">Reference proteome</keyword>
<protein>
    <submittedName>
        <fullName evidence="2">Uncharacterized protein</fullName>
    </submittedName>
</protein>
<accession>A0A9W9VP20</accession>
<evidence type="ECO:0000313" key="2">
    <source>
        <dbReference type="EMBL" id="KAJ5386672.1"/>
    </source>
</evidence>
<evidence type="ECO:0000313" key="3">
    <source>
        <dbReference type="Proteomes" id="UP001147747"/>
    </source>
</evidence>
<dbReference type="Gene3D" id="1.20.120.20">
    <property type="entry name" value="Apolipoprotein"/>
    <property type="match status" value="1"/>
</dbReference>
<dbReference type="RefSeq" id="XP_056484470.1">
    <property type="nucleotide sequence ID" value="XM_056633850.1"/>
</dbReference>
<evidence type="ECO:0000256" key="1">
    <source>
        <dbReference type="SAM" id="SignalP"/>
    </source>
</evidence>
<proteinExistence type="predicted"/>
<keyword evidence="1" id="KW-0732">Signal</keyword>
<reference evidence="2" key="1">
    <citation type="submission" date="2022-12" db="EMBL/GenBank/DDBJ databases">
        <authorList>
            <person name="Petersen C."/>
        </authorList>
    </citation>
    <scope>NUCLEOTIDE SEQUENCE</scope>
    <source>
        <strain evidence="2">IBT 29677</strain>
    </source>
</reference>
<reference evidence="2" key="2">
    <citation type="journal article" date="2023" name="IMA Fungus">
        <title>Comparative genomic study of the Penicillium genus elucidates a diverse pangenome and 15 lateral gene transfer events.</title>
        <authorList>
            <person name="Petersen C."/>
            <person name="Sorensen T."/>
            <person name="Nielsen M.R."/>
            <person name="Sondergaard T.E."/>
            <person name="Sorensen J.L."/>
            <person name="Fitzpatrick D.A."/>
            <person name="Frisvad J.C."/>
            <person name="Nielsen K.L."/>
        </authorList>
    </citation>
    <scope>NUCLEOTIDE SEQUENCE</scope>
    <source>
        <strain evidence="2">IBT 29677</strain>
    </source>
</reference>
<feature type="chain" id="PRO_5040834284" evidence="1">
    <location>
        <begin position="19"/>
        <end position="245"/>
    </location>
</feature>
<dbReference type="GeneID" id="81372830"/>
<organism evidence="2 3">
    <name type="scientific">Penicillium cosmopolitanum</name>
    <dbReference type="NCBI Taxonomy" id="1131564"/>
    <lineage>
        <taxon>Eukaryota</taxon>
        <taxon>Fungi</taxon>
        <taxon>Dikarya</taxon>
        <taxon>Ascomycota</taxon>
        <taxon>Pezizomycotina</taxon>
        <taxon>Eurotiomycetes</taxon>
        <taxon>Eurotiomycetidae</taxon>
        <taxon>Eurotiales</taxon>
        <taxon>Aspergillaceae</taxon>
        <taxon>Penicillium</taxon>
    </lineage>
</organism>